<dbReference type="Proteomes" id="UP001141650">
    <property type="component" value="Unassembled WGS sequence"/>
</dbReference>
<feature type="region of interest" description="Disordered" evidence="4">
    <location>
        <begin position="1"/>
        <end position="20"/>
    </location>
</feature>
<reference evidence="6" key="1">
    <citation type="submission" date="2020-07" db="EMBL/GenBank/DDBJ databases">
        <authorList>
            <person name="Pettersson B.M.F."/>
            <person name="Behra P.R.K."/>
            <person name="Ramesh M."/>
            <person name="Das S."/>
            <person name="Dasgupta S."/>
            <person name="Kirsebom L.A."/>
        </authorList>
    </citation>
    <scope>NUCLEOTIDE SEQUENCE</scope>
    <source>
        <strain evidence="6">CCUG 55640</strain>
    </source>
</reference>
<evidence type="ECO:0000256" key="2">
    <source>
        <dbReference type="ARBA" id="ARBA00023125"/>
    </source>
</evidence>
<keyword evidence="1" id="KW-0805">Transcription regulation</keyword>
<dbReference type="GO" id="GO:0003700">
    <property type="term" value="F:DNA-binding transcription factor activity"/>
    <property type="evidence" value="ECO:0007669"/>
    <property type="project" value="TreeGrafter"/>
</dbReference>
<sequence length="218" mass="23510">MAPKSIASDPRPYRSTLRRQQAEATRTRVVAAAAELFAADGYARTTLAKIAAAAGVSAETVQGQGPKAALLIACLEYAGLGVSGEADILNLDIGRDLIAIGDPVAARDFLVAAVTDVHERTAHLAPALYGGAAFDPELDRYQSDFIAGITAQARRVLEVFRDRGWLRDDVAFDELVETCAVLCSVETYLRVVHRDGWSPQAYQGWCRRMLAETVFASP</sequence>
<evidence type="ECO:0000259" key="5">
    <source>
        <dbReference type="Pfam" id="PF00440"/>
    </source>
</evidence>
<evidence type="ECO:0000256" key="3">
    <source>
        <dbReference type="ARBA" id="ARBA00023163"/>
    </source>
</evidence>
<keyword evidence="2" id="KW-0238">DNA-binding</keyword>
<dbReference type="AlphaFoldDB" id="A0AA41XKU3"/>
<dbReference type="Pfam" id="PF00440">
    <property type="entry name" value="TetR_N"/>
    <property type="match status" value="1"/>
</dbReference>
<dbReference type="Gene3D" id="1.10.357.10">
    <property type="entry name" value="Tetracycline Repressor, domain 2"/>
    <property type="match status" value="1"/>
</dbReference>
<reference evidence="6" key="2">
    <citation type="journal article" date="2022" name="BMC Genomics">
        <title>Comparative genome analysis of mycobacteria focusing on tRNA and non-coding RNA.</title>
        <authorList>
            <person name="Behra P.R.K."/>
            <person name="Pettersson B.M.F."/>
            <person name="Ramesh M."/>
            <person name="Das S."/>
            <person name="Dasgupta S."/>
            <person name="Kirsebom L.A."/>
        </authorList>
    </citation>
    <scope>NUCLEOTIDE SEQUENCE</scope>
    <source>
        <strain evidence="6">CCUG 55640</strain>
    </source>
</reference>
<dbReference type="EMBL" id="JACKVH010000005">
    <property type="protein sequence ID" value="MCV7377404.1"/>
    <property type="molecule type" value="Genomic_DNA"/>
</dbReference>
<dbReference type="RefSeq" id="WP_158086797.1">
    <property type="nucleotide sequence ID" value="NZ_JACKVH010000005.1"/>
</dbReference>
<dbReference type="InterPro" id="IPR009057">
    <property type="entry name" value="Homeodomain-like_sf"/>
</dbReference>
<dbReference type="GO" id="GO:0000976">
    <property type="term" value="F:transcription cis-regulatory region binding"/>
    <property type="evidence" value="ECO:0007669"/>
    <property type="project" value="TreeGrafter"/>
</dbReference>
<feature type="domain" description="HTH tetR-type" evidence="5">
    <location>
        <begin position="30"/>
        <end position="60"/>
    </location>
</feature>
<dbReference type="InterPro" id="IPR050109">
    <property type="entry name" value="HTH-type_TetR-like_transc_reg"/>
</dbReference>
<dbReference type="PANTHER" id="PTHR30055">
    <property type="entry name" value="HTH-TYPE TRANSCRIPTIONAL REGULATOR RUTR"/>
    <property type="match status" value="1"/>
</dbReference>
<organism evidence="6 7">
    <name type="scientific">Mycobacterium alsense</name>
    <dbReference type="NCBI Taxonomy" id="324058"/>
    <lineage>
        <taxon>Bacteria</taxon>
        <taxon>Bacillati</taxon>
        <taxon>Actinomycetota</taxon>
        <taxon>Actinomycetes</taxon>
        <taxon>Mycobacteriales</taxon>
        <taxon>Mycobacteriaceae</taxon>
        <taxon>Mycobacterium</taxon>
    </lineage>
</organism>
<dbReference type="Gene3D" id="1.10.10.60">
    <property type="entry name" value="Homeodomain-like"/>
    <property type="match status" value="1"/>
</dbReference>
<name>A0AA41XKU3_9MYCO</name>
<evidence type="ECO:0000313" key="7">
    <source>
        <dbReference type="Proteomes" id="UP001141650"/>
    </source>
</evidence>
<evidence type="ECO:0000256" key="1">
    <source>
        <dbReference type="ARBA" id="ARBA00023015"/>
    </source>
</evidence>
<dbReference type="SUPFAM" id="SSF46689">
    <property type="entry name" value="Homeodomain-like"/>
    <property type="match status" value="1"/>
</dbReference>
<proteinExistence type="predicted"/>
<dbReference type="InterPro" id="IPR001647">
    <property type="entry name" value="HTH_TetR"/>
</dbReference>
<dbReference type="PANTHER" id="PTHR30055:SF234">
    <property type="entry name" value="HTH-TYPE TRANSCRIPTIONAL REGULATOR BETI"/>
    <property type="match status" value="1"/>
</dbReference>
<protein>
    <submittedName>
        <fullName evidence="6">TetR family transcriptional regulator</fullName>
    </submittedName>
</protein>
<gene>
    <name evidence="6" type="ORF">H7K38_01875</name>
</gene>
<evidence type="ECO:0000313" key="6">
    <source>
        <dbReference type="EMBL" id="MCV7377404.1"/>
    </source>
</evidence>
<comment type="caution">
    <text evidence="6">The sequence shown here is derived from an EMBL/GenBank/DDBJ whole genome shotgun (WGS) entry which is preliminary data.</text>
</comment>
<keyword evidence="3" id="KW-0804">Transcription</keyword>
<accession>A0AA41XKU3</accession>
<evidence type="ECO:0000256" key="4">
    <source>
        <dbReference type="SAM" id="MobiDB-lite"/>
    </source>
</evidence>